<dbReference type="SUPFAM" id="SSF102114">
    <property type="entry name" value="Radical SAM enzymes"/>
    <property type="match status" value="1"/>
</dbReference>
<evidence type="ECO:0000256" key="8">
    <source>
        <dbReference type="ARBA" id="ARBA00023186"/>
    </source>
</evidence>
<dbReference type="SFLD" id="SFLDF00562">
    <property type="entry name" value="HemN-like__clustered_with_heat"/>
    <property type="match status" value="1"/>
</dbReference>
<dbReference type="InterPro" id="IPR004559">
    <property type="entry name" value="HemW-like"/>
</dbReference>
<accession>A0ABN8PLP4</accession>
<evidence type="ECO:0000256" key="1">
    <source>
        <dbReference type="ARBA" id="ARBA00006100"/>
    </source>
</evidence>
<evidence type="ECO:0000256" key="7">
    <source>
        <dbReference type="ARBA" id="ARBA00023014"/>
    </source>
</evidence>
<sequence>MKLYSPCSPWRLLIPRQFSNLFKKGRHCDSALFHSHPQGSTTSLPEDMEACLYVHWPFCKKICTFCNFNKYASNNVDHYRMKKCLVAETKTLLQLSGVKKITSVYFGGGTPSLAEPLIISSVLETISRFSYLPTDVEITLEANPTSAETGRLRHFLSAGINRLSLGIQAFNQKDLLLLGRDNTVKDSLQALQEAKSIFPGKVSIDLLFGRPHQSLEGWSKELLQTIDVCDDHVSLYQLTLERGTPLFRDVKLGKLSLPSSDVVAEMYQMAVETLLRNGFHRYEISNLAKPGAESKHNMAYWNGTQYIGVGPGAHSRFIPLGNGLQTRQARVQTLEPNNWMKEVEIRGHATRKEVPQTKFEVLEEVIMSSLRTADGLSNKKWHSLSPFSKHLSLSDIFKESEDVQQLVESGVLILNEKGIKASHRGLSVVDSIITTLLVHLEKTVRILREDDQIDWKTP</sequence>
<comment type="similarity">
    <text evidence="1">Belongs to the anaerobic coproporphyrinogen-III oxidase family. HemW subfamily.</text>
</comment>
<dbReference type="SFLD" id="SFLDF00288">
    <property type="entry name" value="HemN-like__clustered_with_nucl"/>
    <property type="match status" value="1"/>
</dbReference>
<protein>
    <recommendedName>
        <fullName evidence="2">Radical S-adenosyl methionine domain-containing protein 1, mitochondrial</fullName>
    </recommendedName>
    <alternativeName>
        <fullName evidence="9">Putative heme chaperone</fullName>
    </alternativeName>
</protein>
<keyword evidence="13" id="KW-1185">Reference proteome</keyword>
<dbReference type="Proteomes" id="UP001159427">
    <property type="component" value="Unassembled WGS sequence"/>
</dbReference>
<keyword evidence="5" id="KW-0479">Metal-binding</keyword>
<keyword evidence="8" id="KW-0143">Chaperone</keyword>
<keyword evidence="7" id="KW-0411">Iron-sulfur</keyword>
<keyword evidence="4" id="KW-0949">S-adenosyl-L-methionine</keyword>
<evidence type="ECO:0000256" key="10">
    <source>
        <dbReference type="ARBA" id="ARBA00045130"/>
    </source>
</evidence>
<evidence type="ECO:0000256" key="9">
    <source>
        <dbReference type="ARBA" id="ARBA00033094"/>
    </source>
</evidence>
<feature type="domain" description="Radical SAM core" evidence="11">
    <location>
        <begin position="44"/>
        <end position="280"/>
    </location>
</feature>
<organism evidence="12 13">
    <name type="scientific">Porites evermanni</name>
    <dbReference type="NCBI Taxonomy" id="104178"/>
    <lineage>
        <taxon>Eukaryota</taxon>
        <taxon>Metazoa</taxon>
        <taxon>Cnidaria</taxon>
        <taxon>Anthozoa</taxon>
        <taxon>Hexacorallia</taxon>
        <taxon>Scleractinia</taxon>
        <taxon>Fungiina</taxon>
        <taxon>Poritidae</taxon>
        <taxon>Porites</taxon>
    </lineage>
</organism>
<evidence type="ECO:0000256" key="5">
    <source>
        <dbReference type="ARBA" id="ARBA00022723"/>
    </source>
</evidence>
<evidence type="ECO:0000313" key="13">
    <source>
        <dbReference type="Proteomes" id="UP001159427"/>
    </source>
</evidence>
<dbReference type="Gene3D" id="3.20.20.70">
    <property type="entry name" value="Aldolase class I"/>
    <property type="match status" value="1"/>
</dbReference>
<dbReference type="EMBL" id="CALNXI010000912">
    <property type="protein sequence ID" value="CAH3146517.1"/>
    <property type="molecule type" value="Genomic_DNA"/>
</dbReference>
<evidence type="ECO:0000256" key="2">
    <source>
        <dbReference type="ARBA" id="ARBA00014678"/>
    </source>
</evidence>
<dbReference type="Pfam" id="PF04055">
    <property type="entry name" value="Radical_SAM"/>
    <property type="match status" value="1"/>
</dbReference>
<dbReference type="InterPro" id="IPR013785">
    <property type="entry name" value="Aldolase_TIM"/>
</dbReference>
<evidence type="ECO:0000256" key="6">
    <source>
        <dbReference type="ARBA" id="ARBA00023004"/>
    </source>
</evidence>
<keyword evidence="6" id="KW-0408">Iron</keyword>
<dbReference type="PANTHER" id="PTHR13932:SF5">
    <property type="entry name" value="RADICAL S-ADENOSYL METHIONINE DOMAIN-CONTAINING PROTEIN 1, MITOCHONDRIAL"/>
    <property type="match status" value="1"/>
</dbReference>
<dbReference type="SFLD" id="SFLDG01065">
    <property type="entry name" value="anaerobic_coproporphyrinogen-I"/>
    <property type="match status" value="1"/>
</dbReference>
<dbReference type="CDD" id="cd01335">
    <property type="entry name" value="Radical_SAM"/>
    <property type="match status" value="1"/>
</dbReference>
<gene>
    <name evidence="12" type="ORF">PEVE_00043967</name>
</gene>
<dbReference type="InterPro" id="IPR034505">
    <property type="entry name" value="Coproporphyrinogen-III_oxidase"/>
</dbReference>
<keyword evidence="3" id="KW-0349">Heme</keyword>
<name>A0ABN8PLP4_9CNID</name>
<evidence type="ECO:0000256" key="4">
    <source>
        <dbReference type="ARBA" id="ARBA00022691"/>
    </source>
</evidence>
<dbReference type="Pfam" id="PF06969">
    <property type="entry name" value="HemN_C"/>
    <property type="match status" value="1"/>
</dbReference>
<dbReference type="NCBIfam" id="TIGR00539">
    <property type="entry name" value="hemN_rel"/>
    <property type="match status" value="1"/>
</dbReference>
<dbReference type="SMART" id="SM00729">
    <property type="entry name" value="Elp3"/>
    <property type="match status" value="1"/>
</dbReference>
<evidence type="ECO:0000259" key="11">
    <source>
        <dbReference type="PROSITE" id="PS51918"/>
    </source>
</evidence>
<dbReference type="SFLD" id="SFLDS00029">
    <property type="entry name" value="Radical_SAM"/>
    <property type="match status" value="1"/>
</dbReference>
<proteinExistence type="inferred from homology"/>
<dbReference type="PROSITE" id="PS51918">
    <property type="entry name" value="RADICAL_SAM"/>
    <property type="match status" value="1"/>
</dbReference>
<comment type="function">
    <text evidence="10">May be a heme chaperone, appears to bind heme. Homologous bacterial proteins do not have oxygen-independent coproporphyrinogen-III oxidase activity. Binds 1 [4Fe-4S] cluster. The cluster is coordinated with 3 cysteines and an exchangeable S-adenosyl-L-methionine.</text>
</comment>
<evidence type="ECO:0000256" key="3">
    <source>
        <dbReference type="ARBA" id="ARBA00022617"/>
    </source>
</evidence>
<evidence type="ECO:0000313" key="12">
    <source>
        <dbReference type="EMBL" id="CAH3146517.1"/>
    </source>
</evidence>
<dbReference type="InterPro" id="IPR010723">
    <property type="entry name" value="HemN_C"/>
</dbReference>
<reference evidence="12 13" key="1">
    <citation type="submission" date="2022-05" db="EMBL/GenBank/DDBJ databases">
        <authorList>
            <consortium name="Genoscope - CEA"/>
            <person name="William W."/>
        </authorList>
    </citation>
    <scope>NUCLEOTIDE SEQUENCE [LARGE SCALE GENOMIC DNA]</scope>
</reference>
<dbReference type="InterPro" id="IPR058240">
    <property type="entry name" value="rSAM_sf"/>
</dbReference>
<dbReference type="PANTHER" id="PTHR13932">
    <property type="entry name" value="COPROPORPHYRINIGEN III OXIDASE"/>
    <property type="match status" value="1"/>
</dbReference>
<comment type="caution">
    <text evidence="12">The sequence shown here is derived from an EMBL/GenBank/DDBJ whole genome shotgun (WGS) entry which is preliminary data.</text>
</comment>
<dbReference type="InterPro" id="IPR006638">
    <property type="entry name" value="Elp3/MiaA/NifB-like_rSAM"/>
</dbReference>
<dbReference type="InterPro" id="IPR007197">
    <property type="entry name" value="rSAM"/>
</dbReference>